<dbReference type="EMBL" id="DS114323">
    <property type="protein sequence ID" value="EAX88319.1"/>
    <property type="molecule type" value="Genomic_DNA"/>
</dbReference>
<dbReference type="VEuPathDB" id="TrichDB:TVAGG3_0834980"/>
<dbReference type="VEuPathDB" id="TrichDB:TVAG_284250"/>
<proteinExistence type="predicted"/>
<reference evidence="1" key="1">
    <citation type="submission" date="2006-10" db="EMBL/GenBank/DDBJ databases">
        <authorList>
            <person name="Amadeo P."/>
            <person name="Zhao Q."/>
            <person name="Wortman J."/>
            <person name="Fraser-Liggett C."/>
            <person name="Carlton J."/>
        </authorList>
    </citation>
    <scope>NUCLEOTIDE SEQUENCE</scope>
    <source>
        <strain evidence="1">G3</strain>
    </source>
</reference>
<dbReference type="AlphaFoldDB" id="A2G3E5"/>
<organism evidence="1 2">
    <name type="scientific">Trichomonas vaginalis (strain ATCC PRA-98 / G3)</name>
    <dbReference type="NCBI Taxonomy" id="412133"/>
    <lineage>
        <taxon>Eukaryota</taxon>
        <taxon>Metamonada</taxon>
        <taxon>Parabasalia</taxon>
        <taxon>Trichomonadida</taxon>
        <taxon>Trichomonadidae</taxon>
        <taxon>Trichomonas</taxon>
    </lineage>
</organism>
<accession>A2G3E5</accession>
<dbReference type="Proteomes" id="UP000001542">
    <property type="component" value="Unassembled WGS sequence"/>
</dbReference>
<protein>
    <submittedName>
        <fullName evidence="1">Uncharacterized protein</fullName>
    </submittedName>
</protein>
<reference evidence="1" key="2">
    <citation type="journal article" date="2007" name="Science">
        <title>Draft genome sequence of the sexually transmitted pathogen Trichomonas vaginalis.</title>
        <authorList>
            <person name="Carlton J.M."/>
            <person name="Hirt R.P."/>
            <person name="Silva J.C."/>
            <person name="Delcher A.L."/>
            <person name="Schatz M."/>
            <person name="Zhao Q."/>
            <person name="Wortman J.R."/>
            <person name="Bidwell S.L."/>
            <person name="Alsmark U.C.M."/>
            <person name="Besteiro S."/>
            <person name="Sicheritz-Ponten T."/>
            <person name="Noel C.J."/>
            <person name="Dacks J.B."/>
            <person name="Foster P.G."/>
            <person name="Simillion C."/>
            <person name="Van de Peer Y."/>
            <person name="Miranda-Saavedra D."/>
            <person name="Barton G.J."/>
            <person name="Westrop G.D."/>
            <person name="Mueller S."/>
            <person name="Dessi D."/>
            <person name="Fiori P.L."/>
            <person name="Ren Q."/>
            <person name="Paulsen I."/>
            <person name="Zhang H."/>
            <person name="Bastida-Corcuera F.D."/>
            <person name="Simoes-Barbosa A."/>
            <person name="Brown M.T."/>
            <person name="Hayes R.D."/>
            <person name="Mukherjee M."/>
            <person name="Okumura C.Y."/>
            <person name="Schneider R."/>
            <person name="Smith A.J."/>
            <person name="Vanacova S."/>
            <person name="Villalvazo M."/>
            <person name="Haas B.J."/>
            <person name="Pertea M."/>
            <person name="Feldblyum T.V."/>
            <person name="Utterback T.R."/>
            <person name="Shu C.L."/>
            <person name="Osoegawa K."/>
            <person name="de Jong P.J."/>
            <person name="Hrdy I."/>
            <person name="Horvathova L."/>
            <person name="Zubacova Z."/>
            <person name="Dolezal P."/>
            <person name="Malik S.B."/>
            <person name="Logsdon J.M. Jr."/>
            <person name="Henze K."/>
            <person name="Gupta A."/>
            <person name="Wang C.C."/>
            <person name="Dunne R.L."/>
            <person name="Upcroft J.A."/>
            <person name="Upcroft P."/>
            <person name="White O."/>
            <person name="Salzberg S.L."/>
            <person name="Tang P."/>
            <person name="Chiu C.-H."/>
            <person name="Lee Y.-S."/>
            <person name="Embley T.M."/>
            <person name="Coombs G.H."/>
            <person name="Mottram J.C."/>
            <person name="Tachezy J."/>
            <person name="Fraser-Liggett C.M."/>
            <person name="Johnson P.J."/>
        </authorList>
    </citation>
    <scope>NUCLEOTIDE SEQUENCE [LARGE SCALE GENOMIC DNA]</scope>
    <source>
        <strain evidence="1">G3</strain>
    </source>
</reference>
<evidence type="ECO:0000313" key="2">
    <source>
        <dbReference type="Proteomes" id="UP000001542"/>
    </source>
</evidence>
<dbReference type="RefSeq" id="XP_001301249.1">
    <property type="nucleotide sequence ID" value="XM_001301248.1"/>
</dbReference>
<gene>
    <name evidence="1" type="ORF">TVAG_284250</name>
</gene>
<name>A2G3E5_TRIV3</name>
<dbReference type="InParanoid" id="A2G3E5"/>
<evidence type="ECO:0000313" key="1">
    <source>
        <dbReference type="EMBL" id="EAX88319.1"/>
    </source>
</evidence>
<dbReference type="KEGG" id="tva:75674279"/>
<sequence length="124" mass="14365">MFYEPDDFPKDYFLFNQSNNPFRTSKAENLEIDFRCNECVLGNEVNNNFTGLTISDTNYTIIDGTAQTSDHWSYAIGANTKWIDENTIPGVVCHKNSLYVPSHTLELWIRFIDFGVLELLPRKF</sequence>
<keyword evidence="2" id="KW-1185">Reference proteome</keyword>